<protein>
    <recommendedName>
        <fullName evidence="3">Chitin-binding type-3 domain-containing protein</fullName>
    </recommendedName>
</protein>
<keyword evidence="5" id="KW-1185">Reference proteome</keyword>
<dbReference type="EMBL" id="JAJNNZ010000005">
    <property type="protein sequence ID" value="MCJ2376922.1"/>
    <property type="molecule type" value="Genomic_DNA"/>
</dbReference>
<feature type="signal peptide" evidence="2">
    <location>
        <begin position="1"/>
        <end position="23"/>
    </location>
</feature>
<feature type="domain" description="Chitin-binding type-3" evidence="3">
    <location>
        <begin position="24"/>
        <end position="70"/>
    </location>
</feature>
<feature type="domain" description="Chitin-binding type-3" evidence="3">
    <location>
        <begin position="75"/>
        <end position="117"/>
    </location>
</feature>
<feature type="chain" id="PRO_5040935350" description="Chitin-binding type-3 domain-containing protein" evidence="2">
    <location>
        <begin position="24"/>
        <end position="263"/>
    </location>
</feature>
<evidence type="ECO:0000313" key="4">
    <source>
        <dbReference type="EMBL" id="MCJ2376922.1"/>
    </source>
</evidence>
<comment type="caution">
    <text evidence="4">The sequence shown here is derived from an EMBL/GenBank/DDBJ whole genome shotgun (WGS) entry which is preliminary data.</text>
</comment>
<keyword evidence="1" id="KW-0378">Hydrolase</keyword>
<proteinExistence type="predicted"/>
<dbReference type="SMART" id="SM00495">
    <property type="entry name" value="ChtBD3"/>
    <property type="match status" value="2"/>
</dbReference>
<evidence type="ECO:0000259" key="3">
    <source>
        <dbReference type="SMART" id="SM00495"/>
    </source>
</evidence>
<dbReference type="Proteomes" id="UP001139488">
    <property type="component" value="Unassembled WGS sequence"/>
</dbReference>
<accession>A0A9X1W9M4</accession>
<dbReference type="GO" id="GO:0030246">
    <property type="term" value="F:carbohydrate binding"/>
    <property type="evidence" value="ECO:0007669"/>
    <property type="project" value="InterPro"/>
</dbReference>
<dbReference type="Gene3D" id="2.10.10.20">
    <property type="entry name" value="Carbohydrate-binding module superfamily 5/12"/>
    <property type="match status" value="2"/>
</dbReference>
<dbReference type="RefSeq" id="WP_244356841.1">
    <property type="nucleotide sequence ID" value="NZ_JAJNNZ010000005.1"/>
</dbReference>
<gene>
    <name evidence="4" type="ORF">LNL84_08740</name>
</gene>
<evidence type="ECO:0000256" key="1">
    <source>
        <dbReference type="ARBA" id="ARBA00022801"/>
    </source>
</evidence>
<organism evidence="4 5">
    <name type="scientific">Vibrio gelatinilyticus</name>
    <dbReference type="NCBI Taxonomy" id="2893468"/>
    <lineage>
        <taxon>Bacteria</taxon>
        <taxon>Pseudomonadati</taxon>
        <taxon>Pseudomonadota</taxon>
        <taxon>Gammaproteobacteria</taxon>
        <taxon>Vibrionales</taxon>
        <taxon>Vibrionaceae</taxon>
        <taxon>Vibrio</taxon>
    </lineage>
</organism>
<name>A0A9X1W9M4_9VIBR</name>
<dbReference type="GO" id="GO:0005576">
    <property type="term" value="C:extracellular region"/>
    <property type="evidence" value="ECO:0007669"/>
    <property type="project" value="InterPro"/>
</dbReference>
<reference evidence="4" key="1">
    <citation type="submission" date="2021-11" db="EMBL/GenBank/DDBJ databases">
        <title>Vibrio ZSDE26 sp. nov. and Vibrio ZSDZ34 sp. nov., isolated from coastal seawater in Qingdao.</title>
        <authorList>
            <person name="Zhang P."/>
        </authorList>
    </citation>
    <scope>NUCLEOTIDE SEQUENCE</scope>
    <source>
        <strain evidence="4">ZSDZ34</strain>
    </source>
</reference>
<dbReference type="InterPro" id="IPR003610">
    <property type="entry name" value="CBM5/12"/>
</dbReference>
<dbReference type="GO" id="GO:0004553">
    <property type="term" value="F:hydrolase activity, hydrolyzing O-glycosyl compounds"/>
    <property type="evidence" value="ECO:0007669"/>
    <property type="project" value="InterPro"/>
</dbReference>
<sequence length="263" mass="29890">MKKKFIEKISFIAVFLIPTIAYSADEWNKNSVYESGDIVKWKGITYISSHWTQGTEPVDNQISWDGWITIDDESIEDWKQSTAYKGGDVVEYNTGFYIAKWWNTNTIPSTSSEWQRLDINTIVKPPPAPDDTNIIGEDNDGDGLRDDYAVTIKESYTEWKEFALATQAGKEFGKLLEFSENDVEITIKDAQLMAKNGIALQYCIDVYKMENPEFLNPIDLYFDTLARAIANREASTKLYHSLQGNDPVVTEIDCDKFLGGVSK</sequence>
<dbReference type="CDD" id="cd12215">
    <property type="entry name" value="ChiC_BD"/>
    <property type="match status" value="1"/>
</dbReference>
<evidence type="ECO:0000313" key="5">
    <source>
        <dbReference type="Proteomes" id="UP001139488"/>
    </source>
</evidence>
<dbReference type="Pfam" id="PF02839">
    <property type="entry name" value="CBM_5_12"/>
    <property type="match status" value="1"/>
</dbReference>
<keyword evidence="2" id="KW-0732">Signal</keyword>
<dbReference type="SUPFAM" id="SSF51055">
    <property type="entry name" value="Carbohydrate binding domain"/>
    <property type="match status" value="2"/>
</dbReference>
<dbReference type="InterPro" id="IPR036573">
    <property type="entry name" value="CBM_sf_5/12"/>
</dbReference>
<dbReference type="AlphaFoldDB" id="A0A9X1W9M4"/>
<evidence type="ECO:0000256" key="2">
    <source>
        <dbReference type="SAM" id="SignalP"/>
    </source>
</evidence>
<dbReference type="GO" id="GO:0005975">
    <property type="term" value="P:carbohydrate metabolic process"/>
    <property type="evidence" value="ECO:0007669"/>
    <property type="project" value="InterPro"/>
</dbReference>